<feature type="compositionally biased region" description="Basic and acidic residues" evidence="1">
    <location>
        <begin position="562"/>
        <end position="572"/>
    </location>
</feature>
<dbReference type="GO" id="GO:0042273">
    <property type="term" value="P:ribosomal large subunit biogenesis"/>
    <property type="evidence" value="ECO:0007669"/>
    <property type="project" value="TreeGrafter"/>
</dbReference>
<dbReference type="PANTHER" id="PTHR13182">
    <property type="entry name" value="ZINC FINGER PROTEIN 622"/>
    <property type="match status" value="1"/>
</dbReference>
<dbReference type="Proteomes" id="UP000729357">
    <property type="component" value="Unassembled WGS sequence"/>
</dbReference>
<sequence>MTTTSSATGTTGVASQSLPKDHAIQHKPLEITTDGESKHDSSSDGDGASEASHSTDFDPAHCLFCLNISEDIDTNLDHMSKSHGMTVPSPHQLTVDPTTLLTYLNLVISVYHECLACGTQRRNTQAIQQHMLGKKHCAFDISDVESEYREFWDFEGEGAGVEVDGDNVTLPSGKVIMSRSVRSTQQRQRPSSHHMAPLSLSDTLPSEASGLNTSSPPGQPSPKQALTRQDLRALKIDKQLGTLNSNDRLALAHLPSSQQRAPQTQMPRTLPWLANPAPPDRKPRATPNAVKRRKVDPSPPSSPPDVLDEFIRTPKEFSRRGVTTIRSPSTSPPPAPPKQEFMRPGWDADDGWRMVTDEFMATAQLFTAHLAHAEYRRQKELARNRERALGGADAIARPVVGQLSKDGQRKKLGELQRAGVKALVKAEEEQEEADPWEGTHLASLMMSPRKRERLQPTKIAGRSSTRAAAGFDRARPLDLRGRPLQREKSPEVKKEVKLEEDTTDDDLDAPKPFRSLSRPPVTPTPARPNNIFKQFANPRTTYTGNVKQSNHRHSSSTTFSDLSDRSSHKKCKSIDCEISRPASKRTICKPSPVMKREPEVKLEPDFGFPSIPQPSQSATSAVARRREARLKREREEKKIKTEEQEEHELPTFLF</sequence>
<gene>
    <name evidence="3" type="ORF">KCU98_g4721</name>
</gene>
<feature type="compositionally biased region" description="Polar residues" evidence="1">
    <location>
        <begin position="255"/>
        <end position="267"/>
    </location>
</feature>
<feature type="region of interest" description="Disordered" evidence="1">
    <location>
        <begin position="320"/>
        <end position="342"/>
    </location>
</feature>
<feature type="domain" description="ZN622/Rei1/Reh1 zinc finger C2H2-type" evidence="2">
    <location>
        <begin position="62"/>
        <end position="155"/>
    </location>
</feature>
<feature type="compositionally biased region" description="Low complexity" evidence="1">
    <location>
        <begin position="1"/>
        <end position="15"/>
    </location>
</feature>
<keyword evidence="4" id="KW-1185">Reference proteome</keyword>
<dbReference type="InterPro" id="IPR041661">
    <property type="entry name" value="ZN622/Rei1/Reh1_Znf-C2H2"/>
</dbReference>
<dbReference type="Pfam" id="PF12756">
    <property type="entry name" value="zf-C2H2_2"/>
    <property type="match status" value="1"/>
</dbReference>
<evidence type="ECO:0000256" key="1">
    <source>
        <dbReference type="SAM" id="MobiDB-lite"/>
    </source>
</evidence>
<feature type="compositionally biased region" description="Low complexity" evidence="1">
    <location>
        <begin position="178"/>
        <end position="189"/>
    </location>
</feature>
<feature type="region of interest" description="Disordered" evidence="1">
    <location>
        <begin position="1"/>
        <end position="53"/>
    </location>
</feature>
<accession>A0A9P8FZF9</accession>
<dbReference type="EMBL" id="JAHFXS010000393">
    <property type="protein sequence ID" value="KAG9985423.1"/>
    <property type="molecule type" value="Genomic_DNA"/>
</dbReference>
<proteinExistence type="predicted"/>
<feature type="non-terminal residue" evidence="3">
    <location>
        <position position="654"/>
    </location>
</feature>
<feature type="compositionally biased region" description="Basic and acidic residues" evidence="1">
    <location>
        <begin position="630"/>
        <end position="642"/>
    </location>
</feature>
<dbReference type="InterPro" id="IPR040025">
    <property type="entry name" value="Znf622/Rei1/Reh1"/>
</dbReference>
<dbReference type="AlphaFoldDB" id="A0A9P8FZF9"/>
<name>A0A9P8FZF9_AURME</name>
<feature type="compositionally biased region" description="Basic and acidic residues" evidence="1">
    <location>
        <begin position="19"/>
        <end position="42"/>
    </location>
</feature>
<feature type="compositionally biased region" description="Basic and acidic residues" evidence="1">
    <location>
        <begin position="472"/>
        <end position="500"/>
    </location>
</feature>
<feature type="region of interest" description="Disordered" evidence="1">
    <location>
        <begin position="175"/>
        <end position="226"/>
    </location>
</feature>
<protein>
    <recommendedName>
        <fullName evidence="2">ZN622/Rei1/Reh1 zinc finger C2H2-type domain-containing protein</fullName>
    </recommendedName>
</protein>
<evidence type="ECO:0000313" key="4">
    <source>
        <dbReference type="Proteomes" id="UP000729357"/>
    </source>
</evidence>
<feature type="compositionally biased region" description="Polar residues" evidence="1">
    <location>
        <begin position="537"/>
        <end position="548"/>
    </location>
</feature>
<comment type="caution">
    <text evidence="3">The sequence shown here is derived from an EMBL/GenBank/DDBJ whole genome shotgun (WGS) entry which is preliminary data.</text>
</comment>
<organism evidence="3 4">
    <name type="scientific">Aureobasidium melanogenum</name>
    <name type="common">Aureobasidium pullulans var. melanogenum</name>
    <dbReference type="NCBI Taxonomy" id="46634"/>
    <lineage>
        <taxon>Eukaryota</taxon>
        <taxon>Fungi</taxon>
        <taxon>Dikarya</taxon>
        <taxon>Ascomycota</taxon>
        <taxon>Pezizomycotina</taxon>
        <taxon>Dothideomycetes</taxon>
        <taxon>Dothideomycetidae</taxon>
        <taxon>Dothideales</taxon>
        <taxon>Saccotheciaceae</taxon>
        <taxon>Aureobasidium</taxon>
    </lineage>
</organism>
<dbReference type="GO" id="GO:0030687">
    <property type="term" value="C:preribosome, large subunit precursor"/>
    <property type="evidence" value="ECO:0007669"/>
    <property type="project" value="TreeGrafter"/>
</dbReference>
<evidence type="ECO:0000313" key="3">
    <source>
        <dbReference type="EMBL" id="KAG9985423.1"/>
    </source>
</evidence>
<feature type="compositionally biased region" description="Polar residues" evidence="1">
    <location>
        <begin position="200"/>
        <end position="226"/>
    </location>
</feature>
<evidence type="ECO:0000259" key="2">
    <source>
        <dbReference type="Pfam" id="PF12756"/>
    </source>
</evidence>
<dbReference type="PANTHER" id="PTHR13182:SF8">
    <property type="entry name" value="CYTOPLASMIC 60S SUBUNIT BIOGENESIS FACTOR ZNF622"/>
    <property type="match status" value="1"/>
</dbReference>
<feature type="region of interest" description="Disordered" evidence="1">
    <location>
        <begin position="428"/>
        <end position="572"/>
    </location>
</feature>
<feature type="region of interest" description="Disordered" evidence="1">
    <location>
        <begin position="254"/>
        <end position="308"/>
    </location>
</feature>
<reference evidence="3" key="2">
    <citation type="submission" date="2021-08" db="EMBL/GenBank/DDBJ databases">
        <authorList>
            <person name="Gostincar C."/>
            <person name="Sun X."/>
            <person name="Song Z."/>
            <person name="Gunde-Cimerman N."/>
        </authorList>
    </citation>
    <scope>NUCLEOTIDE SEQUENCE</scope>
    <source>
        <strain evidence="3">EXF-9298</strain>
    </source>
</reference>
<reference evidence="3" key="1">
    <citation type="journal article" date="2021" name="J Fungi (Basel)">
        <title>Virulence traits and population genomics of the black yeast Aureobasidium melanogenum.</title>
        <authorList>
            <person name="Cernosa A."/>
            <person name="Sun X."/>
            <person name="Gostincar C."/>
            <person name="Fang C."/>
            <person name="Gunde-Cimerman N."/>
            <person name="Song Z."/>
        </authorList>
    </citation>
    <scope>NUCLEOTIDE SEQUENCE</scope>
    <source>
        <strain evidence="3">EXF-9298</strain>
    </source>
</reference>
<feature type="region of interest" description="Disordered" evidence="1">
    <location>
        <begin position="604"/>
        <end position="654"/>
    </location>
</feature>